<gene>
    <name evidence="2" type="ORF">NKR23_g5395</name>
</gene>
<proteinExistence type="predicted"/>
<protein>
    <submittedName>
        <fullName evidence="2">Uncharacterized protein</fullName>
    </submittedName>
</protein>
<evidence type="ECO:0000256" key="1">
    <source>
        <dbReference type="SAM" id="MobiDB-lite"/>
    </source>
</evidence>
<dbReference type="Proteomes" id="UP001174694">
    <property type="component" value="Unassembled WGS sequence"/>
</dbReference>
<comment type="caution">
    <text evidence="2">The sequence shown here is derived from an EMBL/GenBank/DDBJ whole genome shotgun (WGS) entry which is preliminary data.</text>
</comment>
<feature type="region of interest" description="Disordered" evidence="1">
    <location>
        <begin position="375"/>
        <end position="399"/>
    </location>
</feature>
<accession>A0AA38RGS2</accession>
<dbReference type="AlphaFoldDB" id="A0AA38RGS2"/>
<feature type="compositionally biased region" description="Polar residues" evidence="1">
    <location>
        <begin position="70"/>
        <end position="83"/>
    </location>
</feature>
<keyword evidence="3" id="KW-1185">Reference proteome</keyword>
<reference evidence="2" key="1">
    <citation type="submission" date="2022-07" db="EMBL/GenBank/DDBJ databases">
        <title>Fungi with potential for degradation of polypropylene.</title>
        <authorList>
            <person name="Gostincar C."/>
        </authorList>
    </citation>
    <scope>NUCLEOTIDE SEQUENCE</scope>
    <source>
        <strain evidence="2">EXF-13308</strain>
    </source>
</reference>
<feature type="region of interest" description="Disordered" evidence="1">
    <location>
        <begin position="1"/>
        <end position="21"/>
    </location>
</feature>
<evidence type="ECO:0000313" key="2">
    <source>
        <dbReference type="EMBL" id="KAJ9145472.1"/>
    </source>
</evidence>
<feature type="compositionally biased region" description="Low complexity" evidence="1">
    <location>
        <begin position="106"/>
        <end position="121"/>
    </location>
</feature>
<feature type="compositionally biased region" description="Polar residues" evidence="1">
    <location>
        <begin position="92"/>
        <end position="101"/>
    </location>
</feature>
<feature type="region of interest" description="Disordered" evidence="1">
    <location>
        <begin position="322"/>
        <end position="344"/>
    </location>
</feature>
<name>A0AA38RGS2_9PEZI</name>
<organism evidence="2 3">
    <name type="scientific">Pleurostoma richardsiae</name>
    <dbReference type="NCBI Taxonomy" id="41990"/>
    <lineage>
        <taxon>Eukaryota</taxon>
        <taxon>Fungi</taxon>
        <taxon>Dikarya</taxon>
        <taxon>Ascomycota</taxon>
        <taxon>Pezizomycotina</taxon>
        <taxon>Sordariomycetes</taxon>
        <taxon>Sordariomycetidae</taxon>
        <taxon>Calosphaeriales</taxon>
        <taxon>Pleurostomataceae</taxon>
        <taxon>Pleurostoma</taxon>
    </lineage>
</organism>
<feature type="region of interest" description="Disordered" evidence="1">
    <location>
        <begin position="64"/>
        <end position="130"/>
    </location>
</feature>
<evidence type="ECO:0000313" key="3">
    <source>
        <dbReference type="Proteomes" id="UP001174694"/>
    </source>
</evidence>
<sequence length="399" mass="42811">MVSSLESGAYYSPPTPRLGGIRTPGIEAVTLGQYAFSPILQPSMILASPELDRLMRLVDHDGSLIRRSPPASSGRNSGNTSGAVTVPPNTPASPTALSSGYITPGPCLVPSSPSELPSVPSKTPVSEQGTPMIEATQTVRIPLRRKKARSRLSEVSTPVARASEGPSVGISAFPAMSLLIPSTGIILRLDSEDALFRLPDAAADHSTTTRQQQLADIIDLAIQQSRDTHALRAYDSESTGDLITPLITPRSEIGRDDIFLGFRPNVLTHVSSPGPRREDSPILDGALRRASDSTRDPESLPYQHNYSVSDIVLSSRDISDSSAWTDAQQGHDEPRSSRSPRVLRRRASGTVHVLELVESGGSEDDIAVVRMAQKARQERGDSLDSVASWKTAKETQPCE</sequence>
<dbReference type="EMBL" id="JANBVO010000014">
    <property type="protein sequence ID" value="KAJ9145472.1"/>
    <property type="molecule type" value="Genomic_DNA"/>
</dbReference>